<dbReference type="GO" id="GO:0032981">
    <property type="term" value="P:mitochondrial respiratory chain complex I assembly"/>
    <property type="evidence" value="ECO:0007669"/>
    <property type="project" value="TreeGrafter"/>
</dbReference>
<feature type="region of interest" description="Disordered" evidence="1">
    <location>
        <begin position="1"/>
        <end position="42"/>
    </location>
</feature>
<dbReference type="Pfam" id="PF04430">
    <property type="entry name" value="DUF498"/>
    <property type="match status" value="1"/>
</dbReference>
<dbReference type="InterPro" id="IPR007523">
    <property type="entry name" value="NDUFAF3/AAMDC"/>
</dbReference>
<dbReference type="InterPro" id="IPR036748">
    <property type="entry name" value="MTH938-like_sf"/>
</dbReference>
<feature type="compositionally biased region" description="Low complexity" evidence="1">
    <location>
        <begin position="19"/>
        <end position="28"/>
    </location>
</feature>
<comment type="caution">
    <text evidence="2">The sequence shown here is derived from an EMBL/GenBank/DDBJ whole genome shotgun (WGS) entry which is preliminary data.</text>
</comment>
<organism evidence="2 3">
    <name type="scientific">Candida albicans</name>
    <name type="common">Yeast</name>
    <dbReference type="NCBI Taxonomy" id="5476"/>
    <lineage>
        <taxon>Eukaryota</taxon>
        <taxon>Fungi</taxon>
        <taxon>Dikarya</taxon>
        <taxon>Ascomycota</taxon>
        <taxon>Saccharomycotina</taxon>
        <taxon>Pichiomycetes</taxon>
        <taxon>Debaryomycetaceae</taxon>
        <taxon>Candida/Lodderomyces clade</taxon>
        <taxon>Candida</taxon>
    </lineage>
</organism>
<feature type="compositionally biased region" description="Polar residues" evidence="1">
    <location>
        <begin position="1"/>
        <end position="14"/>
    </location>
</feature>
<dbReference type="PANTHER" id="PTHR21192">
    <property type="entry name" value="NUCLEAR PROTEIN E3-3"/>
    <property type="match status" value="1"/>
</dbReference>
<feature type="compositionally biased region" description="Low complexity" evidence="1">
    <location>
        <begin position="71"/>
        <end position="83"/>
    </location>
</feature>
<evidence type="ECO:0000313" key="3">
    <source>
        <dbReference type="Proteomes" id="UP000536275"/>
    </source>
</evidence>
<dbReference type="PANTHER" id="PTHR21192:SF2">
    <property type="entry name" value="NADH DEHYDROGENASE [UBIQUINONE] 1 ALPHA SUBCOMPLEX ASSEMBLY FACTOR 3"/>
    <property type="match status" value="1"/>
</dbReference>
<accession>A0A8H6BWR3</accession>
<dbReference type="Gene3D" id="3.40.1230.10">
    <property type="entry name" value="MTH938-like"/>
    <property type="match status" value="1"/>
</dbReference>
<reference evidence="2 3" key="1">
    <citation type="submission" date="2020-03" db="EMBL/GenBank/DDBJ databases">
        <title>FDA dAtabase for Regulatory Grade micrObial Sequences (FDA-ARGOS): Supporting development and validation of Infectious Disease Dx tests.</title>
        <authorList>
            <person name="Campos J."/>
            <person name="Goldberg B."/>
            <person name="Tallon L."/>
            <person name="Sadzewicz L."/>
            <person name="Vavikolanu K."/>
            <person name="Mehta A."/>
            <person name="Aluvathingal J."/>
            <person name="Nadendla S."/>
            <person name="Nandy P."/>
            <person name="Geyer C."/>
            <person name="Yan Y."/>
            <person name="Sichtig H."/>
        </authorList>
    </citation>
    <scope>NUCLEOTIDE SEQUENCE [LARGE SCALE GENOMIC DNA]</scope>
    <source>
        <strain evidence="2 3">FDAARGOS_656</strain>
    </source>
</reference>
<protein>
    <recommendedName>
        <fullName evidence="4">NADH dehydrogenase [ubiquinone] 1 alpha subcomplex assembly factor 3</fullName>
    </recommendedName>
</protein>
<evidence type="ECO:0000313" key="2">
    <source>
        <dbReference type="EMBL" id="KAF6063623.1"/>
    </source>
</evidence>
<evidence type="ECO:0000256" key="1">
    <source>
        <dbReference type="SAM" id="MobiDB-lite"/>
    </source>
</evidence>
<evidence type="ECO:0008006" key="4">
    <source>
        <dbReference type="Google" id="ProtNLM"/>
    </source>
</evidence>
<dbReference type="EMBL" id="JABWAD010000060">
    <property type="protein sequence ID" value="KAF6063623.1"/>
    <property type="molecule type" value="Genomic_DNA"/>
</dbReference>
<sequence length="229" mass="25337">MSNLTLNGNTSGVNYNKAPSVPSVPSSPTRLRPQKSMSKLNSKPLISKMKLEELYNPVASPRGKIHQEVKPSSIRSNSSNPINGVGSEDFDNDIDIDIDNKENFRWDCYWINVIASEAFEIKLNSNTINIIDDWYVDFKINTSSSSSSSNDGDGDSIIKIFELIHPKPEILIVGLGKKSRMLSIENKNFFSNLGIQLEITNSNNGAKIFDLLATERPNVIGAILLPPNI</sequence>
<name>A0A8H6BWR3_CANAX</name>
<dbReference type="Proteomes" id="UP000536275">
    <property type="component" value="Unassembled WGS sequence"/>
</dbReference>
<dbReference type="SUPFAM" id="SSF64076">
    <property type="entry name" value="MTH938-like"/>
    <property type="match status" value="1"/>
</dbReference>
<dbReference type="AlphaFoldDB" id="A0A8H6BWR3"/>
<gene>
    <name evidence="2" type="ORF">FOB64_005255</name>
</gene>
<proteinExistence type="predicted"/>
<feature type="region of interest" description="Disordered" evidence="1">
    <location>
        <begin position="65"/>
        <end position="86"/>
    </location>
</feature>
<dbReference type="GO" id="GO:0005743">
    <property type="term" value="C:mitochondrial inner membrane"/>
    <property type="evidence" value="ECO:0007669"/>
    <property type="project" value="TreeGrafter"/>
</dbReference>